<keyword evidence="5" id="KW-1185">Reference proteome</keyword>
<evidence type="ECO:0000259" key="3">
    <source>
        <dbReference type="Pfam" id="PF16107"/>
    </source>
</evidence>
<feature type="domain" description="DUF4825" evidence="3">
    <location>
        <begin position="324"/>
        <end position="423"/>
    </location>
</feature>
<dbReference type="AlphaFoldDB" id="W4V3F9"/>
<dbReference type="RefSeq" id="WP_094184735.1">
    <property type="nucleotide sequence ID" value="NZ_BAVR01000012.1"/>
</dbReference>
<name>W4V3F9_9FIRM</name>
<evidence type="ECO:0000313" key="5">
    <source>
        <dbReference type="Proteomes" id="UP000019109"/>
    </source>
</evidence>
<dbReference type="Pfam" id="PF16107">
    <property type="entry name" value="DUF4825"/>
    <property type="match status" value="1"/>
</dbReference>
<dbReference type="EMBL" id="BAVR01000012">
    <property type="protein sequence ID" value="GAE87970.1"/>
    <property type="molecule type" value="Genomic_DNA"/>
</dbReference>
<keyword evidence="1" id="KW-0472">Membrane</keyword>
<dbReference type="PANTHER" id="PTHR34978">
    <property type="entry name" value="POSSIBLE SENSOR-TRANSDUCER PROTEIN BLAR"/>
    <property type="match status" value="1"/>
</dbReference>
<accession>W4V3F9</accession>
<protein>
    <submittedName>
        <fullName evidence="4">Regulatory sensor-transducer</fullName>
    </submittedName>
</protein>
<proteinExistence type="predicted"/>
<dbReference type="PANTHER" id="PTHR34978:SF3">
    <property type="entry name" value="SLR0241 PROTEIN"/>
    <property type="match status" value="1"/>
</dbReference>
<gene>
    <name evidence="4" type="ORF">JCM21531_1381</name>
</gene>
<sequence>MSELFLSVLNMSFTASYVILCVMFLRLLLKKAPKFISYALWAVVAFRLIIPFSFESMFSLLPRNMNTVPISHEIIYQQSPKIDSGIEAMDFLANQSLPKPDVAASVNLLQIYIEIGAYIWVWGIIALLIYSLVSVLKLKRQLKNAELIDMNIFEARNLKTPFVLGIIKPKIYLPAGLDDSERKYILLHEQTHIKRKDYIIKILAFLILAIHWFNPFVWIAFRLMSKDMELSCDERVLKEMDLDIKKPYANSLLSLATERHILNGSPLAFGEGNVKDRIKNVLNYKKPTFWLIAVALVVAIAAGIGLLANPVTQKPVENNLLSQLLKNKTQYVGDNSKVGGIIFSLKFPDNVDYDSFELYTDSEPYGVNVNLKTDTETKNIYSVEANQQQFQTNALIMFSLIGNVENINFTLDDGASPHSIQYTREWANKRCGKDVRDFAKSEEELGKLINGTYGIAKNEDIKELIEENISVIMSSPDISSNPQDYINAHREVYENILKYGEEALEYLLSQFEEGNDEGLRGYIMMRLCKELLGPRNNVTDDSLSPREWYNSLSIRQERKLPNYEYDGNDPIEKLVYNTEIEMNSDPKGEGFVVVAPKIFGSYEEKNLLKVFATTYSARYRLFEDTLSEESGSIVPVAITYRKNDSGNYVLEKYEQARDGAGFAPSIKEFCTMPVSGKEIKGLANQILEHYSDYKDIRILMHDNLAKHLKKNGLTSAKLIKSYGDEFEFSVL</sequence>
<keyword evidence="1" id="KW-0812">Transmembrane</keyword>
<organism evidence="4 5">
    <name type="scientific">Acetivibrio straminisolvens JCM 21531</name>
    <dbReference type="NCBI Taxonomy" id="1294263"/>
    <lineage>
        <taxon>Bacteria</taxon>
        <taxon>Bacillati</taxon>
        <taxon>Bacillota</taxon>
        <taxon>Clostridia</taxon>
        <taxon>Eubacteriales</taxon>
        <taxon>Oscillospiraceae</taxon>
        <taxon>Acetivibrio</taxon>
    </lineage>
</organism>
<feature type="transmembrane region" description="Helical" evidence="1">
    <location>
        <begin position="115"/>
        <end position="136"/>
    </location>
</feature>
<feature type="transmembrane region" description="Helical" evidence="1">
    <location>
        <begin position="289"/>
        <end position="308"/>
    </location>
</feature>
<dbReference type="InterPro" id="IPR052173">
    <property type="entry name" value="Beta-lactam_resp_regulator"/>
</dbReference>
<dbReference type="InterPro" id="IPR008756">
    <property type="entry name" value="Peptidase_M56"/>
</dbReference>
<dbReference type="Pfam" id="PF05569">
    <property type="entry name" value="Peptidase_M56"/>
    <property type="match status" value="1"/>
</dbReference>
<dbReference type="CDD" id="cd07341">
    <property type="entry name" value="M56_BlaR1_MecR1_like"/>
    <property type="match status" value="1"/>
</dbReference>
<dbReference type="OrthoDB" id="9804799at2"/>
<feature type="transmembrane region" description="Helical" evidence="1">
    <location>
        <begin position="6"/>
        <end position="28"/>
    </location>
</feature>
<comment type="caution">
    <text evidence="4">The sequence shown here is derived from an EMBL/GenBank/DDBJ whole genome shotgun (WGS) entry which is preliminary data.</text>
</comment>
<dbReference type="STRING" id="1294263.JCM21531_1381"/>
<feature type="domain" description="Peptidase M56" evidence="2">
    <location>
        <begin position="7"/>
        <end position="280"/>
    </location>
</feature>
<feature type="transmembrane region" description="Helical" evidence="1">
    <location>
        <begin position="35"/>
        <end position="54"/>
    </location>
</feature>
<dbReference type="InterPro" id="IPR032250">
    <property type="entry name" value="DUF4825"/>
</dbReference>
<reference evidence="4" key="1">
    <citation type="journal article" date="2014" name="Genome Announc.">
        <title>Draft Genome Sequence of Clostridium straminisolvens Strain JCM 21531T, Isolated from a Cellulose-Degrading Bacterial Community.</title>
        <authorList>
            <person name="Yuki M."/>
            <person name="Oshima K."/>
            <person name="Suda W."/>
            <person name="Sakamoto M."/>
            <person name="Kitamura K."/>
            <person name="Iida T."/>
            <person name="Hattori M."/>
            <person name="Ohkuma M."/>
        </authorList>
    </citation>
    <scope>NUCLEOTIDE SEQUENCE [LARGE SCALE GENOMIC DNA]</scope>
    <source>
        <strain evidence="4">JCM 21531</strain>
    </source>
</reference>
<evidence type="ECO:0000256" key="1">
    <source>
        <dbReference type="SAM" id="Phobius"/>
    </source>
</evidence>
<keyword evidence="1" id="KW-1133">Transmembrane helix</keyword>
<evidence type="ECO:0000259" key="2">
    <source>
        <dbReference type="Pfam" id="PF05569"/>
    </source>
</evidence>
<feature type="transmembrane region" description="Helical" evidence="1">
    <location>
        <begin position="198"/>
        <end position="221"/>
    </location>
</feature>
<dbReference type="Proteomes" id="UP000019109">
    <property type="component" value="Unassembled WGS sequence"/>
</dbReference>
<evidence type="ECO:0000313" key="4">
    <source>
        <dbReference type="EMBL" id="GAE87970.1"/>
    </source>
</evidence>